<dbReference type="Proteomes" id="UP000053593">
    <property type="component" value="Unassembled WGS sequence"/>
</dbReference>
<evidence type="ECO:0000313" key="7">
    <source>
        <dbReference type="EMBL" id="KIK62403.1"/>
    </source>
</evidence>
<reference evidence="7 8" key="1">
    <citation type="submission" date="2014-04" db="EMBL/GenBank/DDBJ databases">
        <title>Evolutionary Origins and Diversification of the Mycorrhizal Mutualists.</title>
        <authorList>
            <consortium name="DOE Joint Genome Institute"/>
            <consortium name="Mycorrhizal Genomics Consortium"/>
            <person name="Kohler A."/>
            <person name="Kuo A."/>
            <person name="Nagy L.G."/>
            <person name="Floudas D."/>
            <person name="Copeland A."/>
            <person name="Barry K.W."/>
            <person name="Cichocki N."/>
            <person name="Veneault-Fourrey C."/>
            <person name="LaButti K."/>
            <person name="Lindquist E.A."/>
            <person name="Lipzen A."/>
            <person name="Lundell T."/>
            <person name="Morin E."/>
            <person name="Murat C."/>
            <person name="Riley R."/>
            <person name="Ohm R."/>
            <person name="Sun H."/>
            <person name="Tunlid A."/>
            <person name="Henrissat B."/>
            <person name="Grigoriev I.V."/>
            <person name="Hibbett D.S."/>
            <person name="Martin F."/>
        </authorList>
    </citation>
    <scope>NUCLEOTIDE SEQUENCE [LARGE SCALE GENOMIC DNA]</scope>
    <source>
        <strain evidence="7 8">FD-317 M1</strain>
    </source>
</reference>
<keyword evidence="4 6" id="KW-0472">Membrane</keyword>
<dbReference type="GO" id="GO:0005783">
    <property type="term" value="C:endoplasmic reticulum"/>
    <property type="evidence" value="ECO:0007669"/>
    <property type="project" value="TreeGrafter"/>
</dbReference>
<dbReference type="Pfam" id="PF10176">
    <property type="entry name" value="NEDD4_Bsd2"/>
    <property type="match status" value="1"/>
</dbReference>
<feature type="region of interest" description="Disordered" evidence="5">
    <location>
        <begin position="129"/>
        <end position="157"/>
    </location>
</feature>
<dbReference type="InterPro" id="IPR019325">
    <property type="entry name" value="NEDD4/Bsd2"/>
</dbReference>
<dbReference type="GO" id="GO:0007034">
    <property type="term" value="P:vacuolar transport"/>
    <property type="evidence" value="ECO:0007669"/>
    <property type="project" value="InterPro"/>
</dbReference>
<dbReference type="AlphaFoldDB" id="A0A0D0D0A0"/>
<dbReference type="OrthoDB" id="10003116at2759"/>
<protein>
    <recommendedName>
        <fullName evidence="9">Metal homeostatis protein bsd2</fullName>
    </recommendedName>
</protein>
<keyword evidence="3 6" id="KW-1133">Transmembrane helix</keyword>
<dbReference type="GO" id="GO:0016020">
    <property type="term" value="C:membrane"/>
    <property type="evidence" value="ECO:0007669"/>
    <property type="project" value="UniProtKB-SubCell"/>
</dbReference>
<evidence type="ECO:0000256" key="4">
    <source>
        <dbReference type="ARBA" id="ARBA00023136"/>
    </source>
</evidence>
<feature type="compositionally biased region" description="Pro residues" evidence="5">
    <location>
        <begin position="75"/>
        <end position="84"/>
    </location>
</feature>
<name>A0A0D0D0A0_9AGAR</name>
<feature type="compositionally biased region" description="Polar residues" evidence="5">
    <location>
        <begin position="50"/>
        <end position="60"/>
    </location>
</feature>
<dbReference type="CDD" id="cd22212">
    <property type="entry name" value="NDFIP-like"/>
    <property type="match status" value="1"/>
</dbReference>
<dbReference type="EMBL" id="KN834767">
    <property type="protein sequence ID" value="KIK62403.1"/>
    <property type="molecule type" value="Genomic_DNA"/>
</dbReference>
<proteinExistence type="predicted"/>
<dbReference type="GO" id="GO:0031398">
    <property type="term" value="P:positive regulation of protein ubiquitination"/>
    <property type="evidence" value="ECO:0007669"/>
    <property type="project" value="TreeGrafter"/>
</dbReference>
<evidence type="ECO:0000256" key="6">
    <source>
        <dbReference type="SAM" id="Phobius"/>
    </source>
</evidence>
<evidence type="ECO:0000256" key="5">
    <source>
        <dbReference type="SAM" id="MobiDB-lite"/>
    </source>
</evidence>
<dbReference type="PANTHER" id="PTHR13396">
    <property type="entry name" value="NEDD4 FAMILY INTERACTING PROTEIN 1/2"/>
    <property type="match status" value="1"/>
</dbReference>
<comment type="subcellular location">
    <subcellularLocation>
        <location evidence="1">Membrane</location>
        <topology evidence="1">Multi-pass membrane protein</topology>
    </subcellularLocation>
</comment>
<dbReference type="GO" id="GO:0006511">
    <property type="term" value="P:ubiquitin-dependent protein catabolic process"/>
    <property type="evidence" value="ECO:0007669"/>
    <property type="project" value="TreeGrafter"/>
</dbReference>
<feature type="compositionally biased region" description="Polar residues" evidence="5">
    <location>
        <begin position="129"/>
        <end position="144"/>
    </location>
</feature>
<gene>
    <name evidence="7" type="ORF">GYMLUDRAFT_198083</name>
</gene>
<sequence length="496" mass="53131">MPTRYTALPSQEETNSRELADAFGSDEDEDETTPLQNHHPEHHDIEASAGLSTEPNSYSGDNLPGTYDFERDYDVPPPGSPPGPSSSALPNNFGNSNGFIPTSPVRTTFDRRPRPTFFRRIMGAVLPTHYSQLPTEESDSSSSVPRPRIGGGSDNDGVFANVMAKPAPASESRIVRDPNGNVHLVPEEIQKEAPPSYASAQADAVPPYWETTVHAPALSNGGEGGDGSMLIDDLPSGSIWVFFLNLTISWFFQFVGFLLTFILHTSHAAKYGSRAGLGLTLIQYGFYSRSASAGGWSDDGTGDGVGIITTDRTDPPTPNNLLNGTATTVDPSEQEVIPGVSSRDWLSFLLMTIGWFLLLSSTISFWRVKRWESSIRSSTSSGSSGGSTARPNDSNGPPGSQFLTREEYENDVMMRQNLASVFGISFDEEESRRDAIIASGGGGLFGGGAVGGGVFGWGENAGRVHVDQNGHSIIIPGQEALEEARLARDLRAAGLL</sequence>
<dbReference type="HOGENOM" id="CLU_016313_1_0_1"/>
<evidence type="ECO:0000256" key="2">
    <source>
        <dbReference type="ARBA" id="ARBA00022692"/>
    </source>
</evidence>
<evidence type="ECO:0000256" key="1">
    <source>
        <dbReference type="ARBA" id="ARBA00004141"/>
    </source>
</evidence>
<accession>A0A0D0D0A0</accession>
<keyword evidence="2 6" id="KW-0812">Transmembrane</keyword>
<evidence type="ECO:0000256" key="3">
    <source>
        <dbReference type="ARBA" id="ARBA00022989"/>
    </source>
</evidence>
<keyword evidence="8" id="KW-1185">Reference proteome</keyword>
<dbReference type="GO" id="GO:0030001">
    <property type="term" value="P:metal ion transport"/>
    <property type="evidence" value="ECO:0007669"/>
    <property type="project" value="InterPro"/>
</dbReference>
<organism evidence="7 8">
    <name type="scientific">Collybiopsis luxurians FD-317 M1</name>
    <dbReference type="NCBI Taxonomy" id="944289"/>
    <lineage>
        <taxon>Eukaryota</taxon>
        <taxon>Fungi</taxon>
        <taxon>Dikarya</taxon>
        <taxon>Basidiomycota</taxon>
        <taxon>Agaricomycotina</taxon>
        <taxon>Agaricomycetes</taxon>
        <taxon>Agaricomycetidae</taxon>
        <taxon>Agaricales</taxon>
        <taxon>Marasmiineae</taxon>
        <taxon>Omphalotaceae</taxon>
        <taxon>Collybiopsis</taxon>
        <taxon>Collybiopsis luxurians</taxon>
    </lineage>
</organism>
<feature type="region of interest" description="Disordered" evidence="5">
    <location>
        <begin position="376"/>
        <end position="403"/>
    </location>
</feature>
<feature type="transmembrane region" description="Helical" evidence="6">
    <location>
        <begin position="239"/>
        <end position="263"/>
    </location>
</feature>
<dbReference type="PANTHER" id="PTHR13396:SF5">
    <property type="entry name" value="NEDD4 FAMILY INTERACTING PROTEIN"/>
    <property type="match status" value="1"/>
</dbReference>
<feature type="compositionally biased region" description="Polar residues" evidence="5">
    <location>
        <begin position="88"/>
        <end position="100"/>
    </location>
</feature>
<dbReference type="GO" id="GO:0005794">
    <property type="term" value="C:Golgi apparatus"/>
    <property type="evidence" value="ECO:0007669"/>
    <property type="project" value="TreeGrafter"/>
</dbReference>
<feature type="region of interest" description="Disordered" evidence="5">
    <location>
        <begin position="1"/>
        <end position="112"/>
    </location>
</feature>
<evidence type="ECO:0000313" key="8">
    <source>
        <dbReference type="Proteomes" id="UP000053593"/>
    </source>
</evidence>
<feature type="transmembrane region" description="Helical" evidence="6">
    <location>
        <begin position="345"/>
        <end position="366"/>
    </location>
</feature>
<dbReference type="GO" id="GO:0048471">
    <property type="term" value="C:perinuclear region of cytoplasm"/>
    <property type="evidence" value="ECO:0007669"/>
    <property type="project" value="TreeGrafter"/>
</dbReference>
<feature type="compositionally biased region" description="Polar residues" evidence="5">
    <location>
        <begin position="389"/>
        <end position="403"/>
    </location>
</feature>
<evidence type="ECO:0008006" key="9">
    <source>
        <dbReference type="Google" id="ProtNLM"/>
    </source>
</evidence>